<proteinExistence type="predicted"/>
<feature type="transmembrane region" description="Helical" evidence="1">
    <location>
        <begin position="214"/>
        <end position="235"/>
    </location>
</feature>
<dbReference type="AlphaFoldDB" id="W6A9D7"/>
<dbReference type="HOGENOM" id="CLU_767053_0_0_14"/>
<feature type="transmembrane region" description="Helical" evidence="1">
    <location>
        <begin position="127"/>
        <end position="148"/>
    </location>
</feature>
<feature type="transmembrane region" description="Helical" evidence="1">
    <location>
        <begin position="100"/>
        <end position="120"/>
    </location>
</feature>
<evidence type="ECO:0000313" key="3">
    <source>
        <dbReference type="Proteomes" id="UP000019265"/>
    </source>
</evidence>
<keyword evidence="1" id="KW-0812">Transmembrane</keyword>
<organism evidence="2 3">
    <name type="scientific">Spiroplasma sabaudiense Ar-1343</name>
    <dbReference type="NCBI Taxonomy" id="1276257"/>
    <lineage>
        <taxon>Bacteria</taxon>
        <taxon>Bacillati</taxon>
        <taxon>Mycoplasmatota</taxon>
        <taxon>Mollicutes</taxon>
        <taxon>Entomoplasmatales</taxon>
        <taxon>Spiroplasmataceae</taxon>
        <taxon>Spiroplasma</taxon>
    </lineage>
</organism>
<dbReference type="RefSeq" id="WP_025250732.1">
    <property type="nucleotide sequence ID" value="NZ_CP006934.1"/>
</dbReference>
<dbReference type="PATRIC" id="fig|1276257.3.peg.189"/>
<feature type="transmembrane region" description="Helical" evidence="1">
    <location>
        <begin position="168"/>
        <end position="193"/>
    </location>
</feature>
<accession>W6A9D7</accession>
<dbReference type="eggNOG" id="COG4709">
    <property type="taxonomic scope" value="Bacteria"/>
</dbReference>
<evidence type="ECO:0000256" key="1">
    <source>
        <dbReference type="SAM" id="Phobius"/>
    </source>
</evidence>
<keyword evidence="1" id="KW-0472">Membrane</keyword>
<evidence type="ECO:0008006" key="4">
    <source>
        <dbReference type="Google" id="ProtNLM"/>
    </source>
</evidence>
<keyword evidence="3" id="KW-1185">Reference proteome</keyword>
<dbReference type="OrthoDB" id="391707at2"/>
<gene>
    <name evidence="2" type="ORF">SSABA_v1c01840</name>
</gene>
<dbReference type="Proteomes" id="UP000019265">
    <property type="component" value="Chromosome"/>
</dbReference>
<dbReference type="KEGG" id="ssab:SSABA_v1c01840"/>
<keyword evidence="1" id="KW-1133">Transmembrane helix</keyword>
<dbReference type="EMBL" id="CP006934">
    <property type="protein sequence ID" value="AHI53596.1"/>
    <property type="molecule type" value="Genomic_DNA"/>
</dbReference>
<evidence type="ECO:0000313" key="2">
    <source>
        <dbReference type="EMBL" id="AHI53596.1"/>
    </source>
</evidence>
<protein>
    <recommendedName>
        <fullName evidence="4">DUF1700 domain-containing protein</fullName>
    </recommendedName>
</protein>
<reference evidence="2 3" key="1">
    <citation type="journal article" date="2014" name="Genome Biol. Evol.">
        <title>Molecular evolution of the substrate utilization strategies and putative virulence factors in mosquito-associated Spiroplasma species.</title>
        <authorList>
            <person name="Chang T.H."/>
            <person name="Lo W.S."/>
            <person name="Ku C."/>
            <person name="Chen L.L."/>
            <person name="Kuo C.H."/>
        </authorList>
    </citation>
    <scope>NUCLEOTIDE SEQUENCE [LARGE SCALE GENOMIC DNA]</scope>
    <source>
        <strain evidence="2">Ar-1343</strain>
    </source>
</reference>
<sequence>MTKNNPEQNEKAKKDKAKIKKEQWLKKLEKSLLLLEKSDRDDIINSYSEKINIELAEGSQINDILESLEPVSTISENVYQEFNIDTNSVKNDEKSTAEKIWKNTWVTFLNIFTMILGVFLPMMLALTFLLAIIGILVAFIPFIVFAFINYDFIKVLPLVMTGVGGIPLLAIVLWFMTVGCYRLGIISTNGLFASYDSQRRVSRIAIPFKRRAKIALLISAALLTGVGGGGAIWTFSGENSIGGAMIADKYFYQTSTALDLSDQQITSDHHLSYSNFQIEGLPSNNGLNKDISDNRLVGNEPIQNIVVNFSHSWRESNIGNLAIELLEFNMGKPVFKISLDYYNWTLAIVSLGSPLLEIKIN</sequence>
<name>W6A9D7_9MOLU</name>